<sequence length="331" mass="35047">MNQFGRLLRLSIFGESHGPAVGVTLDGLPAGLALPEEDFIADLERRKGGQQKGTTPRQEEDRPQFLSGLFNGKTTGAPLTMIFPNSNTRSADYEKIRAFPRPGHADLVAAQKFGGHEDYRGGGHFSGRLTVCLVAAGVIAKKLLRGIAVEARILEIGGEPDIDKGLQRAIDAKDSVGGIVECRVQGLPPGAGGPFFDSVESLLAHAAFSIPAIKGIEFGAGFAAARMFGLEHNDAILNAEGQTRTNHAGGVTGGISTGNELVFRVAVKPTSSTPKEQTSWNRETGSVEAFSVKGRHDLCIALRVPPVLEAVTALVLADLLLQEQKIPNIIS</sequence>
<feature type="binding site" evidence="7">
    <location>
        <begin position="268"/>
        <end position="272"/>
    </location>
    <ligand>
        <name>FMN</name>
        <dbReference type="ChEBI" id="CHEBI:58210"/>
    </ligand>
</feature>
<dbReference type="PANTHER" id="PTHR21085">
    <property type="entry name" value="CHORISMATE SYNTHASE"/>
    <property type="match status" value="1"/>
</dbReference>
<comment type="pathway">
    <text evidence="1 7">Metabolic intermediate biosynthesis; chorismate biosynthesis; chorismate from D-erythrose 4-phosphate and phosphoenolpyruvate: step 7/7.</text>
</comment>
<keyword evidence="9" id="KW-1185">Reference proteome</keyword>
<keyword evidence="6 7" id="KW-0456">Lyase</keyword>
<comment type="caution">
    <text evidence="8">The sequence shown here is derived from an EMBL/GenBank/DDBJ whole genome shotgun (WGS) entry which is preliminary data.</text>
</comment>
<dbReference type="Gene3D" id="3.60.150.10">
    <property type="entry name" value="Chorismate synthase AroC"/>
    <property type="match status" value="2"/>
</dbReference>
<dbReference type="Proteomes" id="UP001501725">
    <property type="component" value="Unassembled WGS sequence"/>
</dbReference>
<dbReference type="HAMAP" id="MF_00300">
    <property type="entry name" value="Chorismate_synth"/>
    <property type="match status" value="1"/>
</dbReference>
<evidence type="ECO:0000256" key="3">
    <source>
        <dbReference type="ARBA" id="ARBA00013036"/>
    </source>
</evidence>
<evidence type="ECO:0000256" key="6">
    <source>
        <dbReference type="ARBA" id="ARBA00023239"/>
    </source>
</evidence>
<dbReference type="PROSITE" id="PS00788">
    <property type="entry name" value="CHORISMATE_SYNTHASE_2"/>
    <property type="match status" value="1"/>
</dbReference>
<feature type="binding site" evidence="7">
    <location>
        <begin position="124"/>
        <end position="126"/>
    </location>
    <ligand>
        <name>FMN</name>
        <dbReference type="ChEBI" id="CHEBI:58210"/>
    </ligand>
</feature>
<comment type="catalytic activity">
    <reaction evidence="7">
        <text>5-O-(1-carboxyvinyl)-3-phosphoshikimate = chorismate + phosphate</text>
        <dbReference type="Rhea" id="RHEA:21020"/>
        <dbReference type="ChEBI" id="CHEBI:29748"/>
        <dbReference type="ChEBI" id="CHEBI:43474"/>
        <dbReference type="ChEBI" id="CHEBI:57701"/>
        <dbReference type="EC" id="4.2.3.5"/>
    </reaction>
</comment>
<evidence type="ECO:0000256" key="4">
    <source>
        <dbReference type="ARBA" id="ARBA00022605"/>
    </source>
</evidence>
<accession>A0ABP8H390</accession>
<dbReference type="InterPro" id="IPR020541">
    <property type="entry name" value="Chorismate_synthase_CS"/>
</dbReference>
<proteinExistence type="inferred from homology"/>
<evidence type="ECO:0000313" key="8">
    <source>
        <dbReference type="EMBL" id="GAA4333471.1"/>
    </source>
</evidence>
<dbReference type="PIRSF" id="PIRSF001456">
    <property type="entry name" value="Chorismate_synth"/>
    <property type="match status" value="1"/>
</dbReference>
<feature type="binding site" evidence="7">
    <location>
        <position position="253"/>
    </location>
    <ligand>
        <name>FMN</name>
        <dbReference type="ChEBI" id="CHEBI:58210"/>
    </ligand>
</feature>
<name>A0ABP8H390_9BACT</name>
<dbReference type="InterPro" id="IPR035904">
    <property type="entry name" value="Chorismate_synth_AroC_sf"/>
</dbReference>
<dbReference type="EMBL" id="BAABGY010000007">
    <property type="protein sequence ID" value="GAA4333471.1"/>
    <property type="molecule type" value="Genomic_DNA"/>
</dbReference>
<dbReference type="InterPro" id="IPR000453">
    <property type="entry name" value="Chorismate_synth"/>
</dbReference>
<keyword evidence="4 7" id="KW-0028">Amino-acid biosynthesis</keyword>
<evidence type="ECO:0000256" key="5">
    <source>
        <dbReference type="ARBA" id="ARBA00023141"/>
    </source>
</evidence>
<evidence type="ECO:0000256" key="7">
    <source>
        <dbReference type="HAMAP-Rule" id="MF_00300"/>
    </source>
</evidence>
<dbReference type="CDD" id="cd07304">
    <property type="entry name" value="Chorismate_synthase"/>
    <property type="match status" value="1"/>
</dbReference>
<feature type="binding site" evidence="7">
    <location>
        <position position="295"/>
    </location>
    <ligand>
        <name>FMN</name>
        <dbReference type="ChEBI" id="CHEBI:58210"/>
    </ligand>
</feature>
<dbReference type="EC" id="4.2.3.5" evidence="3 7"/>
<evidence type="ECO:0000313" key="9">
    <source>
        <dbReference type="Proteomes" id="UP001501725"/>
    </source>
</evidence>
<protein>
    <recommendedName>
        <fullName evidence="3 7">Chorismate synthase</fullName>
        <shortName evidence="7">CS</shortName>
        <ecNumber evidence="3 7">4.2.3.5</ecNumber>
    </recommendedName>
    <alternativeName>
        <fullName evidence="7">5-enolpyruvylshikimate-3-phosphate phospholyase</fullName>
    </alternativeName>
</protein>
<keyword evidence="7" id="KW-0521">NADP</keyword>
<keyword evidence="5 7" id="KW-0057">Aromatic amino acid biosynthesis</keyword>
<reference evidence="9" key="1">
    <citation type="journal article" date="2019" name="Int. J. Syst. Evol. Microbiol.">
        <title>The Global Catalogue of Microorganisms (GCM) 10K type strain sequencing project: providing services to taxonomists for standard genome sequencing and annotation.</title>
        <authorList>
            <consortium name="The Broad Institute Genomics Platform"/>
            <consortium name="The Broad Institute Genome Sequencing Center for Infectious Disease"/>
            <person name="Wu L."/>
            <person name="Ma J."/>
        </authorList>
    </citation>
    <scope>NUCLEOTIDE SEQUENCE [LARGE SCALE GENOMIC DNA]</scope>
    <source>
        <strain evidence="9">JCM 17919</strain>
    </source>
</reference>
<feature type="binding site" evidence="7">
    <location>
        <position position="46"/>
    </location>
    <ligand>
        <name>NADP(+)</name>
        <dbReference type="ChEBI" id="CHEBI:58349"/>
    </ligand>
</feature>
<dbReference type="PANTHER" id="PTHR21085:SF0">
    <property type="entry name" value="CHORISMATE SYNTHASE"/>
    <property type="match status" value="1"/>
</dbReference>
<keyword evidence="7" id="KW-0288">FMN</keyword>
<dbReference type="Pfam" id="PF01264">
    <property type="entry name" value="Chorismate_synt"/>
    <property type="match status" value="1"/>
</dbReference>
<feature type="binding site" evidence="7">
    <location>
        <position position="52"/>
    </location>
    <ligand>
        <name>NADP(+)</name>
        <dbReference type="ChEBI" id="CHEBI:58349"/>
    </ligand>
</feature>
<keyword evidence="7" id="KW-0285">Flavoprotein</keyword>
<comment type="similarity">
    <text evidence="2 7">Belongs to the chorismate synthase family.</text>
</comment>
<evidence type="ECO:0000256" key="2">
    <source>
        <dbReference type="ARBA" id="ARBA00008014"/>
    </source>
</evidence>
<comment type="function">
    <text evidence="7">Catalyzes the anti-1,4-elimination of the C-3 phosphate and the C-6 proR hydrogen from 5-enolpyruvylshikimate-3-phosphate (EPSP) to yield chorismate, which is the branch point compound that serves as the starting substrate for the three terminal pathways of aromatic amino acid biosynthesis. This reaction introduces a second double bond into the aromatic ring system.</text>
</comment>
<gene>
    <name evidence="7 8" type="primary">aroC</name>
    <name evidence="8" type="ORF">GCM10023184_26660</name>
</gene>
<dbReference type="SUPFAM" id="SSF103263">
    <property type="entry name" value="Chorismate synthase, AroC"/>
    <property type="match status" value="1"/>
</dbReference>
<dbReference type="PROSITE" id="PS00787">
    <property type="entry name" value="CHORISMATE_SYNTHASE_1"/>
    <property type="match status" value="1"/>
</dbReference>
<comment type="subunit">
    <text evidence="7">Homotetramer.</text>
</comment>
<comment type="caution">
    <text evidence="7">Lacks conserved residue(s) required for the propagation of feature annotation.</text>
</comment>
<evidence type="ECO:0000256" key="1">
    <source>
        <dbReference type="ARBA" id="ARBA00005044"/>
    </source>
</evidence>
<dbReference type="RefSeq" id="WP_345256248.1">
    <property type="nucleotide sequence ID" value="NZ_BAABGY010000007.1"/>
</dbReference>
<comment type="cofactor">
    <cofactor evidence="7">
        <name>FMNH2</name>
        <dbReference type="ChEBI" id="CHEBI:57618"/>
    </cofactor>
    <text evidence="7">Reduced FMN (FMNH(2)).</text>
</comment>
<organism evidence="8 9">
    <name type="scientific">Flaviaesturariibacter amylovorans</name>
    <dbReference type="NCBI Taxonomy" id="1084520"/>
    <lineage>
        <taxon>Bacteria</taxon>
        <taxon>Pseudomonadati</taxon>
        <taxon>Bacteroidota</taxon>
        <taxon>Chitinophagia</taxon>
        <taxon>Chitinophagales</taxon>
        <taxon>Chitinophagaceae</taxon>
        <taxon>Flaviaestuariibacter</taxon>
    </lineage>
</organism>
<keyword evidence="7" id="KW-0274">FAD</keyword>